<evidence type="ECO:0000259" key="4">
    <source>
        <dbReference type="PROSITE" id="PS51173"/>
    </source>
</evidence>
<dbReference type="CDD" id="cd21177">
    <property type="entry name" value="LPMO_AA10"/>
    <property type="match status" value="1"/>
</dbReference>
<dbReference type="AlphaFoldDB" id="A0A1H3U128"/>
<dbReference type="STRING" id="137265.SAMN05421684_6649"/>
<protein>
    <submittedName>
        <fullName evidence="5">Chitin-binding protein</fullName>
    </submittedName>
</protein>
<feature type="signal peptide" evidence="3">
    <location>
        <begin position="1"/>
        <end position="29"/>
    </location>
</feature>
<sequence>MRLIRRAAVFGAAAMLAAGLVSVVSQLPAQGHGTPMSPGSRTFLCWKDGLSQQGDIQPHNPACTAAVQQGGTNPLYNWFSVLRSDAAGRTVGFIQDGQLCSGGNSTFAAYNQARNDWPLTHLTAGSRFDFKYSNWAHHPGTFYFYVTRDSWSPTRALAWNDLESTPFLTVTNPPQNGGPGTNEGHYYFSGNLPSNKSGRHLIYSRWVRADSNENFFGCSDVVFDGGNGQVTGVGPGSENPTDPGGPSPTTGPTPTPTASPTAGPTTPAPSGDCMAVYKIVGSWTGGFQAEVEIMNHSSRTYGGWTASWAWPSGQTLAQVWNGTSTVSGTNVTVRNASYNGSIAPEGRTTFGFLGTHSGTNTLPTVTCVGS</sequence>
<dbReference type="SUPFAM" id="SSF49384">
    <property type="entry name" value="Carbohydrate-binding domain"/>
    <property type="match status" value="1"/>
</dbReference>
<dbReference type="SMART" id="SM00637">
    <property type="entry name" value="CBD_II"/>
    <property type="match status" value="1"/>
</dbReference>
<dbReference type="GO" id="GO:0004553">
    <property type="term" value="F:hydrolase activity, hydrolyzing O-glycosyl compounds"/>
    <property type="evidence" value="ECO:0007669"/>
    <property type="project" value="InterPro"/>
</dbReference>
<evidence type="ECO:0000313" key="6">
    <source>
        <dbReference type="Proteomes" id="UP000199632"/>
    </source>
</evidence>
<proteinExistence type="predicted"/>
<dbReference type="Pfam" id="PF03067">
    <property type="entry name" value="LPMO_10"/>
    <property type="match status" value="1"/>
</dbReference>
<dbReference type="InterPro" id="IPR008965">
    <property type="entry name" value="CBM2/CBM3_carb-bd_dom_sf"/>
</dbReference>
<dbReference type="InterPro" id="IPR012291">
    <property type="entry name" value="CBM2_carb-bd_dom_sf"/>
</dbReference>
<evidence type="ECO:0000256" key="3">
    <source>
        <dbReference type="SAM" id="SignalP"/>
    </source>
</evidence>
<keyword evidence="1 3" id="KW-0732">Signal</keyword>
<reference evidence="6" key="1">
    <citation type="submission" date="2016-10" db="EMBL/GenBank/DDBJ databases">
        <authorList>
            <person name="Varghese N."/>
            <person name="Submissions S."/>
        </authorList>
    </citation>
    <scope>NUCLEOTIDE SEQUENCE [LARGE SCALE GENOMIC DNA]</scope>
    <source>
        <strain evidence="6">DSM 44718</strain>
    </source>
</reference>
<feature type="domain" description="CBM2" evidence="4">
    <location>
        <begin position="266"/>
        <end position="370"/>
    </location>
</feature>
<evidence type="ECO:0000256" key="1">
    <source>
        <dbReference type="ARBA" id="ARBA00022729"/>
    </source>
</evidence>
<gene>
    <name evidence="5" type="ORF">SAMN05421684_6649</name>
</gene>
<accession>A0A1H3U128</accession>
<dbReference type="SUPFAM" id="SSF81296">
    <property type="entry name" value="E set domains"/>
    <property type="match status" value="1"/>
</dbReference>
<evidence type="ECO:0000313" key="5">
    <source>
        <dbReference type="EMBL" id="SDZ55585.1"/>
    </source>
</evidence>
<dbReference type="InterPro" id="IPR004302">
    <property type="entry name" value="Cellulose/chitin-bd_N"/>
</dbReference>
<name>A0A1H3U128_9ACTN</name>
<dbReference type="PANTHER" id="PTHR34823">
    <property type="entry name" value="GLCNAC-BINDING PROTEIN A"/>
    <property type="match status" value="1"/>
</dbReference>
<dbReference type="PROSITE" id="PS51173">
    <property type="entry name" value="CBM2"/>
    <property type="match status" value="1"/>
</dbReference>
<dbReference type="Gene3D" id="2.70.50.50">
    <property type="entry name" value="chitin-binding protein cbp21"/>
    <property type="match status" value="1"/>
</dbReference>
<dbReference type="InterPro" id="IPR014756">
    <property type="entry name" value="Ig_E-set"/>
</dbReference>
<dbReference type="InterPro" id="IPR001919">
    <property type="entry name" value="CBD2"/>
</dbReference>
<dbReference type="PANTHER" id="PTHR34823:SF1">
    <property type="entry name" value="CHITIN-BINDING TYPE-4 DOMAIN-CONTAINING PROTEIN"/>
    <property type="match status" value="1"/>
</dbReference>
<dbReference type="Pfam" id="PF00553">
    <property type="entry name" value="CBM_2"/>
    <property type="match status" value="1"/>
</dbReference>
<dbReference type="InterPro" id="IPR051024">
    <property type="entry name" value="GlcNAc_Chitin_IntDeg"/>
</dbReference>
<dbReference type="GO" id="GO:0005975">
    <property type="term" value="P:carbohydrate metabolic process"/>
    <property type="evidence" value="ECO:0007669"/>
    <property type="project" value="InterPro"/>
</dbReference>
<feature type="compositionally biased region" description="Pro residues" evidence="2">
    <location>
        <begin position="243"/>
        <end position="257"/>
    </location>
</feature>
<evidence type="ECO:0000256" key="2">
    <source>
        <dbReference type="SAM" id="MobiDB-lite"/>
    </source>
</evidence>
<dbReference type="GO" id="GO:0030247">
    <property type="term" value="F:polysaccharide binding"/>
    <property type="evidence" value="ECO:0007669"/>
    <property type="project" value="UniProtKB-UniRule"/>
</dbReference>
<dbReference type="Proteomes" id="UP000199632">
    <property type="component" value="Unassembled WGS sequence"/>
</dbReference>
<organism evidence="5 6">
    <name type="scientific">Asanoa ishikariensis</name>
    <dbReference type="NCBI Taxonomy" id="137265"/>
    <lineage>
        <taxon>Bacteria</taxon>
        <taxon>Bacillati</taxon>
        <taxon>Actinomycetota</taxon>
        <taxon>Actinomycetes</taxon>
        <taxon>Micromonosporales</taxon>
        <taxon>Micromonosporaceae</taxon>
        <taxon>Asanoa</taxon>
    </lineage>
</organism>
<feature type="chain" id="PRO_5038598387" evidence="3">
    <location>
        <begin position="30"/>
        <end position="370"/>
    </location>
</feature>
<feature type="compositionally biased region" description="Low complexity" evidence="2">
    <location>
        <begin position="258"/>
        <end position="269"/>
    </location>
</feature>
<dbReference type="Gene3D" id="2.60.40.290">
    <property type="match status" value="1"/>
</dbReference>
<keyword evidence="6" id="KW-1185">Reference proteome</keyword>
<dbReference type="EMBL" id="FNQB01000003">
    <property type="protein sequence ID" value="SDZ55585.1"/>
    <property type="molecule type" value="Genomic_DNA"/>
</dbReference>
<feature type="region of interest" description="Disordered" evidence="2">
    <location>
        <begin position="227"/>
        <end position="269"/>
    </location>
</feature>